<feature type="region of interest" description="Disordered" evidence="3">
    <location>
        <begin position="135"/>
        <end position="176"/>
    </location>
</feature>
<feature type="region of interest" description="Disordered" evidence="3">
    <location>
        <begin position="289"/>
        <end position="317"/>
    </location>
</feature>
<dbReference type="InterPro" id="IPR013783">
    <property type="entry name" value="Ig-like_fold"/>
</dbReference>
<dbReference type="VEuPathDB" id="VectorBase:RSAN_032327"/>
<organism evidence="5 6">
    <name type="scientific">Rhipicephalus sanguineus</name>
    <name type="common">Brown dog tick</name>
    <name type="synonym">Ixodes sanguineus</name>
    <dbReference type="NCBI Taxonomy" id="34632"/>
    <lineage>
        <taxon>Eukaryota</taxon>
        <taxon>Metazoa</taxon>
        <taxon>Ecdysozoa</taxon>
        <taxon>Arthropoda</taxon>
        <taxon>Chelicerata</taxon>
        <taxon>Arachnida</taxon>
        <taxon>Acari</taxon>
        <taxon>Parasitiformes</taxon>
        <taxon>Ixodida</taxon>
        <taxon>Ixodoidea</taxon>
        <taxon>Ixodidae</taxon>
        <taxon>Rhipicephalinae</taxon>
        <taxon>Rhipicephalus</taxon>
        <taxon>Rhipicephalus</taxon>
    </lineage>
</organism>
<dbReference type="Proteomes" id="UP000821837">
    <property type="component" value="Unassembled WGS sequence"/>
</dbReference>
<dbReference type="AlphaFoldDB" id="A0A9D4PJ36"/>
<gene>
    <name evidence="5" type="ORF">HPB52_014285</name>
</gene>
<dbReference type="EMBL" id="JABSTV010001253">
    <property type="protein sequence ID" value="KAH7944010.1"/>
    <property type="molecule type" value="Genomic_DNA"/>
</dbReference>
<accession>A0A9D4PJ36</accession>
<evidence type="ECO:0000256" key="1">
    <source>
        <dbReference type="ARBA" id="ARBA00004496"/>
    </source>
</evidence>
<comment type="caution">
    <text evidence="5">The sequence shown here is derived from an EMBL/GenBank/DDBJ whole genome shotgun (WGS) entry which is preliminary data.</text>
</comment>
<feature type="compositionally biased region" description="Polar residues" evidence="3">
    <location>
        <begin position="143"/>
        <end position="154"/>
    </location>
</feature>
<keyword evidence="6" id="KW-1185">Reference proteome</keyword>
<evidence type="ECO:0000313" key="6">
    <source>
        <dbReference type="Proteomes" id="UP000821837"/>
    </source>
</evidence>
<dbReference type="InterPro" id="IPR031549">
    <property type="entry name" value="ASH"/>
</dbReference>
<comment type="subcellular location">
    <subcellularLocation>
        <location evidence="1">Cytoplasm</location>
    </subcellularLocation>
</comment>
<feature type="domain" description="Abnormal spindle-like microcephaly-associated protein ASH" evidence="4">
    <location>
        <begin position="24"/>
        <end position="118"/>
    </location>
</feature>
<feature type="compositionally biased region" description="Polar residues" evidence="3">
    <location>
        <begin position="296"/>
        <end position="305"/>
    </location>
</feature>
<evidence type="ECO:0000259" key="4">
    <source>
        <dbReference type="Pfam" id="PF15780"/>
    </source>
</evidence>
<dbReference type="GO" id="GO:0005737">
    <property type="term" value="C:cytoplasm"/>
    <property type="evidence" value="ECO:0007669"/>
    <property type="project" value="UniProtKB-SubCell"/>
</dbReference>
<reference evidence="5" key="1">
    <citation type="journal article" date="2020" name="Cell">
        <title>Large-Scale Comparative Analyses of Tick Genomes Elucidate Their Genetic Diversity and Vector Capacities.</title>
        <authorList>
            <consortium name="Tick Genome and Microbiome Consortium (TIGMIC)"/>
            <person name="Jia N."/>
            <person name="Wang J."/>
            <person name="Shi W."/>
            <person name="Du L."/>
            <person name="Sun Y."/>
            <person name="Zhan W."/>
            <person name="Jiang J.F."/>
            <person name="Wang Q."/>
            <person name="Zhang B."/>
            <person name="Ji P."/>
            <person name="Bell-Sakyi L."/>
            <person name="Cui X.M."/>
            <person name="Yuan T.T."/>
            <person name="Jiang B.G."/>
            <person name="Yang W.F."/>
            <person name="Lam T.T."/>
            <person name="Chang Q.C."/>
            <person name="Ding S.J."/>
            <person name="Wang X.J."/>
            <person name="Zhu J.G."/>
            <person name="Ruan X.D."/>
            <person name="Zhao L."/>
            <person name="Wei J.T."/>
            <person name="Ye R.Z."/>
            <person name="Que T.C."/>
            <person name="Du C.H."/>
            <person name="Zhou Y.H."/>
            <person name="Cheng J.X."/>
            <person name="Dai P.F."/>
            <person name="Guo W.B."/>
            <person name="Han X.H."/>
            <person name="Huang E.J."/>
            <person name="Li L.F."/>
            <person name="Wei W."/>
            <person name="Gao Y.C."/>
            <person name="Liu J.Z."/>
            <person name="Shao H.Z."/>
            <person name="Wang X."/>
            <person name="Wang C.C."/>
            <person name="Yang T.C."/>
            <person name="Huo Q.B."/>
            <person name="Li W."/>
            <person name="Chen H.Y."/>
            <person name="Chen S.E."/>
            <person name="Zhou L.G."/>
            <person name="Ni X.B."/>
            <person name="Tian J.H."/>
            <person name="Sheng Y."/>
            <person name="Liu T."/>
            <person name="Pan Y.S."/>
            <person name="Xia L.Y."/>
            <person name="Li J."/>
            <person name="Zhao F."/>
            <person name="Cao W.C."/>
        </authorList>
    </citation>
    <scope>NUCLEOTIDE SEQUENCE</scope>
    <source>
        <strain evidence="5">Rsan-2018</strain>
    </source>
</reference>
<feature type="region of interest" description="Disordered" evidence="3">
    <location>
        <begin position="209"/>
        <end position="248"/>
    </location>
</feature>
<proteinExistence type="predicted"/>
<keyword evidence="2" id="KW-0963">Cytoplasm</keyword>
<name>A0A9D4PJ36_RHISA</name>
<evidence type="ECO:0000313" key="5">
    <source>
        <dbReference type="EMBL" id="KAH7944010.1"/>
    </source>
</evidence>
<dbReference type="OrthoDB" id="6504598at2759"/>
<dbReference type="Pfam" id="PF15780">
    <property type="entry name" value="ASH"/>
    <property type="match status" value="1"/>
</dbReference>
<reference evidence="5" key="2">
    <citation type="submission" date="2021-09" db="EMBL/GenBank/DDBJ databases">
        <authorList>
            <person name="Jia N."/>
            <person name="Wang J."/>
            <person name="Shi W."/>
            <person name="Du L."/>
            <person name="Sun Y."/>
            <person name="Zhan W."/>
            <person name="Jiang J."/>
            <person name="Wang Q."/>
            <person name="Zhang B."/>
            <person name="Ji P."/>
            <person name="Sakyi L.B."/>
            <person name="Cui X."/>
            <person name="Yuan T."/>
            <person name="Jiang B."/>
            <person name="Yang W."/>
            <person name="Lam T.T.-Y."/>
            <person name="Chang Q."/>
            <person name="Ding S."/>
            <person name="Wang X."/>
            <person name="Zhu J."/>
            <person name="Ruan X."/>
            <person name="Zhao L."/>
            <person name="Wei J."/>
            <person name="Que T."/>
            <person name="Du C."/>
            <person name="Cheng J."/>
            <person name="Dai P."/>
            <person name="Han X."/>
            <person name="Huang E."/>
            <person name="Gao Y."/>
            <person name="Liu J."/>
            <person name="Shao H."/>
            <person name="Ye R."/>
            <person name="Li L."/>
            <person name="Wei W."/>
            <person name="Wang X."/>
            <person name="Wang C."/>
            <person name="Huo Q."/>
            <person name="Li W."/>
            <person name="Guo W."/>
            <person name="Chen H."/>
            <person name="Chen S."/>
            <person name="Zhou L."/>
            <person name="Zhou L."/>
            <person name="Ni X."/>
            <person name="Tian J."/>
            <person name="Zhou Y."/>
            <person name="Sheng Y."/>
            <person name="Liu T."/>
            <person name="Pan Y."/>
            <person name="Xia L."/>
            <person name="Li J."/>
            <person name="Zhao F."/>
            <person name="Cao W."/>
        </authorList>
    </citation>
    <scope>NUCLEOTIDE SEQUENCE</scope>
    <source>
        <strain evidence="5">Rsan-2018</strain>
        <tissue evidence="5">Larvae</tissue>
    </source>
</reference>
<evidence type="ECO:0000256" key="3">
    <source>
        <dbReference type="SAM" id="MobiDB-lite"/>
    </source>
</evidence>
<sequence length="487" mass="52651">MMAKRVFILSPPTKAVEGEAAVETMLLQLFAKPPQVTFENVPAKRDAVRLLRVLNTTNAEQVVTLSVPHGKGFTADTEAFKLLPGQSQMVTFTWKPDEKDTAARVAVSVSTDKGIKSRIVLLGTVRQEARPRINKEGVPRSRILTSSQKPNLTTGPPKKDMPKKAVPNAVQPTRKATARPRLTVPIEFKTHWKKRTGCENKCHATVKSTAPIRQAPLSSSASTRPNADSQRVCPPRRTALNKPTSNACPRTHAARAGVSLAAHPAHTYNKEKLQTETVSLEAIRREPFSGGIGLPETTSQLSDGSQGHIGAGQALQSLPGTGGFSDISLSSEPGDFKLREETHCAQADTGAISCLQTTVSAMFEGSLEPTSAAFEDNLNVETKDTANSEEAVHIGEGSDPIQNNTFELDLSARMEMLHQQIIEKQASSGTQENASNSAGPEQLDTSAYLLSLYDELCKTKCNPSLVDKVFPTAMIQKRRCSSPKLPE</sequence>
<protein>
    <recommendedName>
        <fullName evidence="4">Abnormal spindle-like microcephaly-associated protein ASH domain-containing protein</fullName>
    </recommendedName>
</protein>
<feature type="compositionally biased region" description="Polar residues" evidence="3">
    <location>
        <begin position="216"/>
        <end position="229"/>
    </location>
</feature>
<dbReference type="Gene3D" id="2.60.40.10">
    <property type="entry name" value="Immunoglobulins"/>
    <property type="match status" value="1"/>
</dbReference>
<evidence type="ECO:0000256" key="2">
    <source>
        <dbReference type="ARBA" id="ARBA00022490"/>
    </source>
</evidence>